<sequence length="88" mass="9188">MVHTPSPVPTFPVTVTSFDGVDVTVTDSSRIIAVDQYGTLGETVFALGLGENLVGRDTSTSFPAAAHSQTSHQAAIVSTQKHSTPLSF</sequence>
<dbReference type="EMBL" id="BMJH01000001">
    <property type="protein sequence ID" value="GGC53027.1"/>
    <property type="molecule type" value="Genomic_DNA"/>
</dbReference>
<protein>
    <submittedName>
        <fullName evidence="1">Uncharacterized protein</fullName>
    </submittedName>
</protein>
<keyword evidence="2" id="KW-1185">Reference proteome</keyword>
<reference evidence="1" key="2">
    <citation type="submission" date="2020-09" db="EMBL/GenBank/DDBJ databases">
        <authorList>
            <person name="Sun Q."/>
            <person name="Zhou Y."/>
        </authorList>
    </citation>
    <scope>NUCLEOTIDE SEQUENCE</scope>
    <source>
        <strain evidence="1">CGMCC 1.15478</strain>
    </source>
</reference>
<reference evidence="1" key="1">
    <citation type="journal article" date="2014" name="Int. J. Syst. Evol. Microbiol.">
        <title>Complete genome sequence of Corynebacterium casei LMG S-19264T (=DSM 44701T), isolated from a smear-ripened cheese.</title>
        <authorList>
            <consortium name="US DOE Joint Genome Institute (JGI-PGF)"/>
            <person name="Walter F."/>
            <person name="Albersmeier A."/>
            <person name="Kalinowski J."/>
            <person name="Ruckert C."/>
        </authorList>
    </citation>
    <scope>NUCLEOTIDE SEQUENCE</scope>
    <source>
        <strain evidence="1">CGMCC 1.15478</strain>
    </source>
</reference>
<dbReference type="Gene3D" id="3.40.50.1980">
    <property type="entry name" value="Nitrogenase molybdenum iron protein domain"/>
    <property type="match status" value="1"/>
</dbReference>
<name>A0A916U0F0_9ACTN</name>
<dbReference type="RefSeq" id="WP_372433600.1">
    <property type="nucleotide sequence ID" value="NZ_BMJH01000001.1"/>
</dbReference>
<organism evidence="1 2">
    <name type="scientific">Hoyosella rhizosphaerae</name>
    <dbReference type="NCBI Taxonomy" id="1755582"/>
    <lineage>
        <taxon>Bacteria</taxon>
        <taxon>Bacillati</taxon>
        <taxon>Actinomycetota</taxon>
        <taxon>Actinomycetes</taxon>
        <taxon>Mycobacteriales</taxon>
        <taxon>Hoyosellaceae</taxon>
        <taxon>Hoyosella</taxon>
    </lineage>
</organism>
<evidence type="ECO:0000313" key="1">
    <source>
        <dbReference type="EMBL" id="GGC53027.1"/>
    </source>
</evidence>
<comment type="caution">
    <text evidence="1">The sequence shown here is derived from an EMBL/GenBank/DDBJ whole genome shotgun (WGS) entry which is preliminary data.</text>
</comment>
<dbReference type="AlphaFoldDB" id="A0A916U0F0"/>
<accession>A0A916U0F0</accession>
<dbReference type="Proteomes" id="UP000641514">
    <property type="component" value="Unassembled WGS sequence"/>
</dbReference>
<proteinExistence type="predicted"/>
<gene>
    <name evidence="1" type="ORF">GCM10011410_01700</name>
</gene>
<evidence type="ECO:0000313" key="2">
    <source>
        <dbReference type="Proteomes" id="UP000641514"/>
    </source>
</evidence>